<dbReference type="GO" id="GO:0005829">
    <property type="term" value="C:cytosol"/>
    <property type="evidence" value="ECO:0007669"/>
    <property type="project" value="TreeGrafter"/>
</dbReference>
<feature type="active site" evidence="7">
    <location>
        <position position="129"/>
    </location>
</feature>
<evidence type="ECO:0000256" key="3">
    <source>
        <dbReference type="ARBA" id="ARBA00022679"/>
    </source>
</evidence>
<dbReference type="AlphaFoldDB" id="A0A3M4LNI0"/>
<dbReference type="NCBIfam" id="TIGR00128">
    <property type="entry name" value="fabD"/>
    <property type="match status" value="1"/>
</dbReference>
<dbReference type="InterPro" id="IPR001227">
    <property type="entry name" value="Ac_transferase_dom_sf"/>
</dbReference>
<proteinExistence type="inferred from homology"/>
<comment type="similarity">
    <text evidence="6">Belongs to the fabD family.</text>
</comment>
<keyword evidence="4 6" id="KW-0012">Acyltransferase</keyword>
<organism evidence="9 10">
    <name type="scientific">Pseudomonas cichorii</name>
    <dbReference type="NCBI Taxonomy" id="36746"/>
    <lineage>
        <taxon>Bacteria</taxon>
        <taxon>Pseudomonadati</taxon>
        <taxon>Pseudomonadota</taxon>
        <taxon>Gammaproteobacteria</taxon>
        <taxon>Pseudomonadales</taxon>
        <taxon>Pseudomonadaceae</taxon>
        <taxon>Pseudomonas</taxon>
    </lineage>
</organism>
<dbReference type="InterPro" id="IPR050858">
    <property type="entry name" value="Mal-CoA-ACP_Trans/PKS_FabD"/>
</dbReference>
<dbReference type="InterPro" id="IPR004410">
    <property type="entry name" value="Malonyl_CoA-ACP_transAc_FabD"/>
</dbReference>
<evidence type="ECO:0000256" key="4">
    <source>
        <dbReference type="ARBA" id="ARBA00023315"/>
    </source>
</evidence>
<dbReference type="PIRSF" id="PIRSF000446">
    <property type="entry name" value="Mct"/>
    <property type="match status" value="1"/>
</dbReference>
<evidence type="ECO:0000313" key="9">
    <source>
        <dbReference type="EMBL" id="RMQ42561.1"/>
    </source>
</evidence>
<dbReference type="PANTHER" id="PTHR42681:SF1">
    <property type="entry name" value="MALONYL-COA-ACYL CARRIER PROTEIN TRANSACYLASE, MITOCHONDRIAL"/>
    <property type="match status" value="1"/>
</dbReference>
<dbReference type="EMBL" id="RBRE01000080">
    <property type="protein sequence ID" value="RMQ42561.1"/>
    <property type="molecule type" value="Genomic_DNA"/>
</dbReference>
<dbReference type="InterPro" id="IPR014043">
    <property type="entry name" value="Acyl_transferase_dom"/>
</dbReference>
<comment type="caution">
    <text evidence="9">The sequence shown here is derived from an EMBL/GenBank/DDBJ whole genome shotgun (WGS) entry which is preliminary data.</text>
</comment>
<evidence type="ECO:0000256" key="5">
    <source>
        <dbReference type="ARBA" id="ARBA00048462"/>
    </source>
</evidence>
<evidence type="ECO:0000313" key="10">
    <source>
        <dbReference type="Proteomes" id="UP000277236"/>
    </source>
</evidence>
<dbReference type="Pfam" id="PF00698">
    <property type="entry name" value="Acyl_transf_1"/>
    <property type="match status" value="1"/>
</dbReference>
<dbReference type="EC" id="2.3.1.39" evidence="1 6"/>
<dbReference type="GO" id="GO:0006633">
    <property type="term" value="P:fatty acid biosynthetic process"/>
    <property type="evidence" value="ECO:0007669"/>
    <property type="project" value="TreeGrafter"/>
</dbReference>
<reference evidence="9 10" key="1">
    <citation type="submission" date="2018-08" db="EMBL/GenBank/DDBJ databases">
        <title>Recombination of ecologically and evolutionarily significant loci maintains genetic cohesion in the Pseudomonas syringae species complex.</title>
        <authorList>
            <person name="Dillon M."/>
            <person name="Thakur S."/>
            <person name="Almeida R.N.D."/>
            <person name="Weir B.S."/>
            <person name="Guttman D.S."/>
        </authorList>
    </citation>
    <scope>NUCLEOTIDE SEQUENCE [LARGE SCALE GENOMIC DNA]</scope>
    <source>
        <strain evidence="9 10">ICMP 3353</strain>
    </source>
</reference>
<dbReference type="InterPro" id="IPR016035">
    <property type="entry name" value="Acyl_Trfase/lysoPLipase"/>
</dbReference>
<evidence type="ECO:0000256" key="1">
    <source>
        <dbReference type="ARBA" id="ARBA00013258"/>
    </source>
</evidence>
<dbReference type="SMART" id="SM00827">
    <property type="entry name" value="PKS_AT"/>
    <property type="match status" value="1"/>
</dbReference>
<evidence type="ECO:0000256" key="2">
    <source>
        <dbReference type="ARBA" id="ARBA00018953"/>
    </source>
</evidence>
<feature type="domain" description="Malonyl-CoA:ACP transacylase (MAT)" evidence="8">
    <location>
        <begin position="44"/>
        <end position="347"/>
    </location>
</feature>
<protein>
    <recommendedName>
        <fullName evidence="2 6">Malonyl CoA-acyl carrier protein transacylase</fullName>
        <ecNumber evidence="1 6">2.3.1.39</ecNumber>
    </recommendedName>
</protein>
<name>A0A3M4LNI0_PSECI</name>
<dbReference type="FunFam" id="3.30.70.250:FF:000001">
    <property type="entry name" value="Malonyl CoA-acyl carrier protein transacylase"/>
    <property type="match status" value="1"/>
</dbReference>
<accession>A0A3M4LNI0</accession>
<dbReference type="Gene3D" id="3.40.366.10">
    <property type="entry name" value="Malonyl-Coenzyme A Acyl Carrier Protein, domain 2"/>
    <property type="match status" value="1"/>
</dbReference>
<keyword evidence="3 6" id="KW-0808">Transferase</keyword>
<comment type="catalytic activity">
    <reaction evidence="5 6">
        <text>holo-[ACP] + malonyl-CoA = malonyl-[ACP] + CoA</text>
        <dbReference type="Rhea" id="RHEA:41792"/>
        <dbReference type="Rhea" id="RHEA-COMP:9623"/>
        <dbReference type="Rhea" id="RHEA-COMP:9685"/>
        <dbReference type="ChEBI" id="CHEBI:57287"/>
        <dbReference type="ChEBI" id="CHEBI:57384"/>
        <dbReference type="ChEBI" id="CHEBI:64479"/>
        <dbReference type="ChEBI" id="CHEBI:78449"/>
        <dbReference type="EC" id="2.3.1.39"/>
    </reaction>
</comment>
<dbReference type="Proteomes" id="UP000277236">
    <property type="component" value="Unassembled WGS sequence"/>
</dbReference>
<dbReference type="GO" id="GO:0004314">
    <property type="term" value="F:[acyl-carrier-protein] S-malonyltransferase activity"/>
    <property type="evidence" value="ECO:0007669"/>
    <property type="project" value="UniProtKB-EC"/>
</dbReference>
<dbReference type="InterPro" id="IPR016036">
    <property type="entry name" value="Malonyl_transacylase_ACP-bd"/>
</dbReference>
<dbReference type="Gene3D" id="3.30.70.250">
    <property type="entry name" value="Malonyl-CoA ACP transacylase, ACP-binding"/>
    <property type="match status" value="1"/>
</dbReference>
<feature type="active site" evidence="7">
    <location>
        <position position="238"/>
    </location>
</feature>
<dbReference type="InterPro" id="IPR024925">
    <property type="entry name" value="Malonyl_CoA-ACP_transAc"/>
</dbReference>
<evidence type="ECO:0000259" key="8">
    <source>
        <dbReference type="SMART" id="SM00827"/>
    </source>
</evidence>
<evidence type="ECO:0000256" key="6">
    <source>
        <dbReference type="PIRNR" id="PIRNR000446"/>
    </source>
</evidence>
<sequence length="348" mass="36659">MDCPVIQTCSHANLNSRVRQVRTLIFFDDNNSEACYMSASLAFVFPGQGSQSLGMLAEQGAQHPLILDTFEQASDALGYDLWALTQQGPVESLNQTDKTQPAILTASVALWHVWLAEGGAVPAFVAGHSLGEYSALVASQSLSLADAVKLVERRGQLMQEAVPAGQGGMAAILGLDDADVIAACAEAAQGEVVSAVNFNSPGQVVIAGAAEAVKRAMELCKARGAKRALPLPVSVPSHCELMRPAAERFAESIEAIDWQAPVIPLVQNVSASAVNDLATLKRDLLEQLYKPVRWVESVQCLASHGATQLVECGPGKVLAGLNKRCAEGVITYNLDTPDAFAAARAALA</sequence>
<dbReference type="SUPFAM" id="SSF55048">
    <property type="entry name" value="Probable ACP-binding domain of malonyl-CoA ACP transacylase"/>
    <property type="match status" value="1"/>
</dbReference>
<gene>
    <name evidence="9" type="ORF">ALQ04_100053</name>
</gene>
<dbReference type="SUPFAM" id="SSF52151">
    <property type="entry name" value="FabD/lysophospholipase-like"/>
    <property type="match status" value="1"/>
</dbReference>
<evidence type="ECO:0000256" key="7">
    <source>
        <dbReference type="PIRSR" id="PIRSR000446-1"/>
    </source>
</evidence>
<dbReference type="PANTHER" id="PTHR42681">
    <property type="entry name" value="MALONYL-COA-ACYL CARRIER PROTEIN TRANSACYLASE, MITOCHONDRIAL"/>
    <property type="match status" value="1"/>
</dbReference>